<evidence type="ECO:0000256" key="1">
    <source>
        <dbReference type="SAM" id="MobiDB-lite"/>
    </source>
</evidence>
<reference evidence="4 5" key="1">
    <citation type="submission" date="2025-04" db="UniProtKB">
        <authorList>
            <consortium name="RefSeq"/>
        </authorList>
    </citation>
    <scope>IDENTIFICATION</scope>
</reference>
<gene>
    <name evidence="4 5" type="primary">LOC113471530</name>
</gene>
<dbReference type="RefSeq" id="XP_026686565.1">
    <property type="nucleotide sequence ID" value="XM_026830764.1"/>
</dbReference>
<dbReference type="AlphaFoldDB" id="A0A3Q0JHJ2"/>
<dbReference type="RefSeq" id="XP_026686568.1">
    <property type="nucleotide sequence ID" value="XM_026830767.1"/>
</dbReference>
<proteinExistence type="predicted"/>
<dbReference type="GeneID" id="113471530"/>
<sequence>MSMKKYALLPMNISHVLVFADTQVSTTFFDVFGEEDTHWLETILPWNHQDKVDFLKDFWYKPLGFIRTNTFPTNWDAFHTILDADLATREEVDCIHCGEPVVNMMRYMRKHAATCSKLKHFQQRFPLHNYLCPKCNETCKRNLTIEVHLKYNHYCKENNETEEFHCDQCNYTVFPDMERLHYHRRLHYYTPVFKRTNDTHTIPWTVSFKDILPHLYNGTSQERYEQDMSTDELDVLLERPELFDEGSLAVEQYLEKEKNDSLEVRKLILSGNTQWQIDIMKKYENMTTAWLSTRSWDQVMEKNRKHYMDRRKEAGYEIDYFDPMRYTNKYTVATLSLENSEYRRKYAAAHDWNKTRQEAFEYFDEMQQYRKYSILCHFLSKTPTTTEPRTYDYETSDYSNEKIECSHYSPPSKESEEKYDPKSKDWKFTPL</sequence>
<organism evidence="3 5">
    <name type="scientific">Diaphorina citri</name>
    <name type="common">Asian citrus psyllid</name>
    <dbReference type="NCBI Taxonomy" id="121845"/>
    <lineage>
        <taxon>Eukaryota</taxon>
        <taxon>Metazoa</taxon>
        <taxon>Ecdysozoa</taxon>
        <taxon>Arthropoda</taxon>
        <taxon>Hexapoda</taxon>
        <taxon>Insecta</taxon>
        <taxon>Pterygota</taxon>
        <taxon>Neoptera</taxon>
        <taxon>Paraneoptera</taxon>
        <taxon>Hemiptera</taxon>
        <taxon>Sternorrhyncha</taxon>
        <taxon>Psylloidea</taxon>
        <taxon>Psyllidae</taxon>
        <taxon>Diaphorininae</taxon>
        <taxon>Diaphorina</taxon>
    </lineage>
</organism>
<feature type="compositionally biased region" description="Basic and acidic residues" evidence="1">
    <location>
        <begin position="413"/>
        <end position="431"/>
    </location>
</feature>
<dbReference type="SMART" id="SM00355">
    <property type="entry name" value="ZnF_C2H2"/>
    <property type="match status" value="2"/>
</dbReference>
<name>A0A3Q0JHJ2_DIACI</name>
<protein>
    <submittedName>
        <fullName evidence="4 5">Uncharacterized protein LOC113471530</fullName>
    </submittedName>
</protein>
<dbReference type="KEGG" id="dci:113471530"/>
<dbReference type="Proteomes" id="UP000079169">
    <property type="component" value="Unplaced"/>
</dbReference>
<evidence type="ECO:0000313" key="4">
    <source>
        <dbReference type="RefSeq" id="XP_026686565.1"/>
    </source>
</evidence>
<dbReference type="InterPro" id="IPR013087">
    <property type="entry name" value="Znf_C2H2_type"/>
</dbReference>
<keyword evidence="3" id="KW-1185">Reference proteome</keyword>
<evidence type="ECO:0000313" key="3">
    <source>
        <dbReference type="Proteomes" id="UP000079169"/>
    </source>
</evidence>
<dbReference type="PROSITE" id="PS00028">
    <property type="entry name" value="ZINC_FINGER_C2H2_1"/>
    <property type="match status" value="1"/>
</dbReference>
<dbReference type="PaxDb" id="121845-A0A3Q0JHJ2"/>
<evidence type="ECO:0000313" key="5">
    <source>
        <dbReference type="RefSeq" id="XP_026686568.1"/>
    </source>
</evidence>
<feature type="domain" description="C2H2-type" evidence="2">
    <location>
        <begin position="132"/>
        <end position="153"/>
    </location>
</feature>
<accession>A0A3Q0JHJ2</accession>
<feature type="region of interest" description="Disordered" evidence="1">
    <location>
        <begin position="402"/>
        <end position="431"/>
    </location>
</feature>
<evidence type="ECO:0000259" key="2">
    <source>
        <dbReference type="PROSITE" id="PS00028"/>
    </source>
</evidence>